<dbReference type="RefSeq" id="WP_068538653.1">
    <property type="nucleotide sequence ID" value="NZ_CAUPHE010000021.1"/>
</dbReference>
<dbReference type="Pfam" id="PF00425">
    <property type="entry name" value="Chorismate_bind"/>
    <property type="match status" value="1"/>
</dbReference>
<feature type="domain" description="Chorismate-utilising enzyme C-terminal" evidence="6">
    <location>
        <begin position="169"/>
        <end position="407"/>
    </location>
</feature>
<evidence type="ECO:0000313" key="8">
    <source>
        <dbReference type="Proteomes" id="UP000054404"/>
    </source>
</evidence>
<dbReference type="NCBIfam" id="TIGR00543">
    <property type="entry name" value="isochor_syn"/>
    <property type="match status" value="1"/>
</dbReference>
<gene>
    <name evidence="7" type="primary">dhbC</name>
    <name evidence="7" type="ORF">AQZ59_00816</name>
</gene>
<keyword evidence="8" id="KW-1185">Reference proteome</keyword>
<dbReference type="EMBL" id="LNIZ01000003">
    <property type="protein sequence ID" value="KTF04295.1"/>
    <property type="molecule type" value="Genomic_DNA"/>
</dbReference>
<evidence type="ECO:0000256" key="4">
    <source>
        <dbReference type="ARBA" id="ARBA00023235"/>
    </source>
</evidence>
<sequence length="417" mass="44069">MFTIPHLRAQTTALPTPPVLTELMPASAGALAWLKDGRGFIAAGEAARYDHGRDGAGTRFALASQWWIEVVQAAEIRDTLLRPGTGLVSMGSFAFAADSPVGSALIVPQVVVGFDGEVGWLTFIGPADLDVFDTLTPDALALVDAALRPSSGSYASHGKVRADDVDVAVYRDKVTRIQERIAAGSVRKVVLARELQVEAEREIDERYVVARLAAAYPQCWTFAVDGLVGATPELLAAGTGREVEVKVLAGTLPRGEADVQALLDSAKDACEHRLAVESVVEKLEKLGRVEVAPTEVLTLPNVLHLATQVRAELEIEATSLQVAGALHPTAALGGTPTLRALDTIAEIEGIDRDRYGAPVGWMDTRGGEWCIALRCARIEGRQAIAWAGGGIMADSDPDAEYAETEAKLAPVLGALGG</sequence>
<keyword evidence="4 7" id="KW-0413">Isomerase</keyword>
<dbReference type="InterPro" id="IPR015890">
    <property type="entry name" value="Chorismate_C"/>
</dbReference>
<evidence type="ECO:0000256" key="1">
    <source>
        <dbReference type="ARBA" id="ARBA00000799"/>
    </source>
</evidence>
<accession>A0A0W1KKU5</accession>
<dbReference type="STRING" id="59561.AQZ59_00816"/>
<dbReference type="InterPro" id="IPR004561">
    <property type="entry name" value="IsoChor_synthase"/>
</dbReference>
<comment type="caution">
    <text evidence="7">The sequence shown here is derived from an EMBL/GenBank/DDBJ whole genome shotgun (WGS) entry which is preliminary data.</text>
</comment>
<dbReference type="AlphaFoldDB" id="A0A0W1KKU5"/>
<dbReference type="PANTHER" id="PTHR42839:SF2">
    <property type="entry name" value="ISOCHORISMATE SYNTHASE ENTC"/>
    <property type="match status" value="1"/>
</dbReference>
<protein>
    <recommendedName>
        <fullName evidence="3">isochorismate synthase</fullName>
        <ecNumber evidence="3">5.4.4.2</ecNumber>
    </recommendedName>
    <alternativeName>
        <fullName evidence="5">Isochorismate mutase</fullName>
    </alternativeName>
</protein>
<organism evidence="7 8">
    <name type="scientific">Trueperella bernardiae</name>
    <dbReference type="NCBI Taxonomy" id="59561"/>
    <lineage>
        <taxon>Bacteria</taxon>
        <taxon>Bacillati</taxon>
        <taxon>Actinomycetota</taxon>
        <taxon>Actinomycetes</taxon>
        <taxon>Actinomycetales</taxon>
        <taxon>Actinomycetaceae</taxon>
        <taxon>Trueperella</taxon>
    </lineage>
</organism>
<dbReference type="OrthoDB" id="9806579at2"/>
<evidence type="ECO:0000256" key="5">
    <source>
        <dbReference type="ARBA" id="ARBA00041564"/>
    </source>
</evidence>
<comment type="catalytic activity">
    <reaction evidence="1">
        <text>chorismate = isochorismate</text>
        <dbReference type="Rhea" id="RHEA:18985"/>
        <dbReference type="ChEBI" id="CHEBI:29748"/>
        <dbReference type="ChEBI" id="CHEBI:29780"/>
        <dbReference type="EC" id="5.4.4.2"/>
    </reaction>
</comment>
<evidence type="ECO:0000256" key="2">
    <source>
        <dbReference type="ARBA" id="ARBA00005297"/>
    </source>
</evidence>
<dbReference type="PATRIC" id="fig|59561.3.peg.809"/>
<dbReference type="GO" id="GO:0008909">
    <property type="term" value="F:isochorismate synthase activity"/>
    <property type="evidence" value="ECO:0007669"/>
    <property type="project" value="UniProtKB-EC"/>
</dbReference>
<dbReference type="EC" id="5.4.4.2" evidence="3"/>
<dbReference type="PANTHER" id="PTHR42839">
    <property type="entry name" value="ISOCHORISMATE SYNTHASE ENTC"/>
    <property type="match status" value="1"/>
</dbReference>
<dbReference type="InterPro" id="IPR005801">
    <property type="entry name" value="ADC_synthase"/>
</dbReference>
<name>A0A0W1KKU5_9ACTO</name>
<evidence type="ECO:0000256" key="3">
    <source>
        <dbReference type="ARBA" id="ARBA00012824"/>
    </source>
</evidence>
<evidence type="ECO:0000259" key="6">
    <source>
        <dbReference type="Pfam" id="PF00425"/>
    </source>
</evidence>
<proteinExistence type="inferred from homology"/>
<dbReference type="Proteomes" id="UP000054404">
    <property type="component" value="Unassembled WGS sequence"/>
</dbReference>
<dbReference type="Gene3D" id="3.60.120.10">
    <property type="entry name" value="Anthranilate synthase"/>
    <property type="match status" value="1"/>
</dbReference>
<dbReference type="SUPFAM" id="SSF56322">
    <property type="entry name" value="ADC synthase"/>
    <property type="match status" value="1"/>
</dbReference>
<comment type="similarity">
    <text evidence="2">Belongs to the isochorismate synthase family.</text>
</comment>
<evidence type="ECO:0000313" key="7">
    <source>
        <dbReference type="EMBL" id="KTF04295.1"/>
    </source>
</evidence>
<reference evidence="7 8" key="1">
    <citation type="submission" date="2015-11" db="EMBL/GenBank/DDBJ databases">
        <title>Draft Genome Sequence of the Type Strain Trueperella bernardiae LCDC 89-0504T, Isolated from Blood Culture.</title>
        <authorList>
            <person name="Bernier A.-M."/>
            <person name="Bernard K."/>
        </authorList>
    </citation>
    <scope>NUCLEOTIDE SEQUENCE [LARGE SCALE GENOMIC DNA]</scope>
    <source>
        <strain evidence="7 8">LCDC 89-0504</strain>
    </source>
</reference>